<name>A0A1I8F8M0_9PLAT</name>
<sequence>QAHLQPRQRKQFGRSTAALTYDSSCYLTPDSAPMLNAMSLQTDLCFGFYYQADKATYETIQLLPYPGVSESSTASGAVCSRAIDGNLNQQFGAATLHPDCLLKWAIRT</sequence>
<evidence type="ECO:0000313" key="2">
    <source>
        <dbReference type="WBParaSite" id="maker-unitig_24873-snap-gene-0.2-mRNA-1"/>
    </source>
</evidence>
<evidence type="ECO:0000313" key="1">
    <source>
        <dbReference type="Proteomes" id="UP000095280"/>
    </source>
</evidence>
<proteinExistence type="predicted"/>
<keyword evidence="1" id="KW-1185">Reference proteome</keyword>
<accession>A0A1I8F8M0</accession>
<dbReference type="Proteomes" id="UP000095280">
    <property type="component" value="Unplaced"/>
</dbReference>
<organism evidence="1 2">
    <name type="scientific">Macrostomum lignano</name>
    <dbReference type="NCBI Taxonomy" id="282301"/>
    <lineage>
        <taxon>Eukaryota</taxon>
        <taxon>Metazoa</taxon>
        <taxon>Spiralia</taxon>
        <taxon>Lophotrochozoa</taxon>
        <taxon>Platyhelminthes</taxon>
        <taxon>Rhabditophora</taxon>
        <taxon>Macrostomorpha</taxon>
        <taxon>Macrostomida</taxon>
        <taxon>Macrostomidae</taxon>
        <taxon>Macrostomum</taxon>
    </lineage>
</organism>
<dbReference type="WBParaSite" id="maker-unitig_24873-snap-gene-0.2-mRNA-1">
    <property type="protein sequence ID" value="maker-unitig_24873-snap-gene-0.2-mRNA-1"/>
    <property type="gene ID" value="maker-unitig_24873-snap-gene-0.2"/>
</dbReference>
<dbReference type="AlphaFoldDB" id="A0A1I8F8M0"/>
<reference evidence="2" key="1">
    <citation type="submission" date="2016-11" db="UniProtKB">
        <authorList>
            <consortium name="WormBaseParasite"/>
        </authorList>
    </citation>
    <scope>IDENTIFICATION</scope>
</reference>
<protein>
    <submittedName>
        <fullName evidence="2">CUB domain-containing protein</fullName>
    </submittedName>
</protein>